<dbReference type="InterPro" id="IPR003043">
    <property type="entry name" value="Uropor_MeTrfase_CS"/>
</dbReference>
<accession>A0A2X4VZX1</accession>
<keyword evidence="13" id="KW-1185">Reference proteome</keyword>
<comment type="similarity">
    <text evidence="1 9">Belongs to the precorrin methyltransferase family.</text>
</comment>
<evidence type="ECO:0000256" key="1">
    <source>
        <dbReference type="ARBA" id="ARBA00005879"/>
    </source>
</evidence>
<feature type="domain" description="Tetrapyrrole biosynthesis uroporphyrinogen III synthase" evidence="11">
    <location>
        <begin position="268"/>
        <end position="363"/>
    </location>
</feature>
<dbReference type="GO" id="GO:0019354">
    <property type="term" value="P:siroheme biosynthetic process"/>
    <property type="evidence" value="ECO:0007669"/>
    <property type="project" value="InterPro"/>
</dbReference>
<dbReference type="GO" id="GO:0004851">
    <property type="term" value="F:uroporphyrin-III C-methyltransferase activity"/>
    <property type="evidence" value="ECO:0007669"/>
    <property type="project" value="UniProtKB-EC"/>
</dbReference>
<dbReference type="KEGG" id="blen:NCTC4824_00847"/>
<dbReference type="InterPro" id="IPR036108">
    <property type="entry name" value="4pyrrol_syn_uPrphyn_synt_sf"/>
</dbReference>
<reference evidence="12 13" key="1">
    <citation type="submission" date="2018-06" db="EMBL/GenBank/DDBJ databases">
        <authorList>
            <consortium name="Pathogen Informatics"/>
            <person name="Doyle S."/>
        </authorList>
    </citation>
    <scope>NUCLEOTIDE SEQUENCE [LARGE SCALE GENOMIC DNA]</scope>
    <source>
        <strain evidence="12 13">NCTC4824</strain>
    </source>
</reference>
<evidence type="ECO:0000256" key="9">
    <source>
        <dbReference type="RuleBase" id="RU003960"/>
    </source>
</evidence>
<dbReference type="InterPro" id="IPR014776">
    <property type="entry name" value="4pyrrole_Mease_sub2"/>
</dbReference>
<proteinExistence type="inferred from homology"/>
<dbReference type="Gene3D" id="3.40.1010.10">
    <property type="entry name" value="Cobalt-precorrin-4 Transmethylase, Domain 1"/>
    <property type="match status" value="1"/>
</dbReference>
<dbReference type="GO" id="GO:0004852">
    <property type="term" value="F:uroporphyrinogen-III synthase activity"/>
    <property type="evidence" value="ECO:0007669"/>
    <property type="project" value="InterPro"/>
</dbReference>
<evidence type="ECO:0000313" key="13">
    <source>
        <dbReference type="Proteomes" id="UP000249134"/>
    </source>
</evidence>
<keyword evidence="4 9" id="KW-0489">Methyltransferase</keyword>
<evidence type="ECO:0000256" key="2">
    <source>
        <dbReference type="ARBA" id="ARBA00012162"/>
    </source>
</evidence>
<dbReference type="Gene3D" id="3.40.50.10090">
    <property type="match status" value="1"/>
</dbReference>
<dbReference type="SUPFAM" id="SSF53790">
    <property type="entry name" value="Tetrapyrrole methylase"/>
    <property type="match status" value="1"/>
</dbReference>
<dbReference type="SUPFAM" id="SSF69618">
    <property type="entry name" value="HemD-like"/>
    <property type="match status" value="1"/>
</dbReference>
<evidence type="ECO:0000256" key="7">
    <source>
        <dbReference type="ARBA" id="ARBA00023244"/>
    </source>
</evidence>
<keyword evidence="6" id="KW-0949">S-adenosyl-L-methionine</keyword>
<evidence type="ECO:0000256" key="6">
    <source>
        <dbReference type="ARBA" id="ARBA00022691"/>
    </source>
</evidence>
<dbReference type="NCBIfam" id="NF004790">
    <property type="entry name" value="PRK06136.1"/>
    <property type="match status" value="1"/>
</dbReference>
<evidence type="ECO:0000259" key="11">
    <source>
        <dbReference type="Pfam" id="PF02602"/>
    </source>
</evidence>
<keyword evidence="7" id="KW-0627">Porphyrin biosynthesis</keyword>
<dbReference type="InterPro" id="IPR000878">
    <property type="entry name" value="4pyrrol_Mease"/>
</dbReference>
<organism evidence="12 13">
    <name type="scientific">Lederbergia lenta</name>
    <name type="common">Bacillus lentus</name>
    <dbReference type="NCBI Taxonomy" id="1467"/>
    <lineage>
        <taxon>Bacteria</taxon>
        <taxon>Bacillati</taxon>
        <taxon>Bacillota</taxon>
        <taxon>Bacilli</taxon>
        <taxon>Bacillales</taxon>
        <taxon>Bacillaceae</taxon>
        <taxon>Lederbergia</taxon>
    </lineage>
</organism>
<evidence type="ECO:0000256" key="5">
    <source>
        <dbReference type="ARBA" id="ARBA00022679"/>
    </source>
</evidence>
<dbReference type="FunFam" id="3.30.950.10:FF:000001">
    <property type="entry name" value="Siroheme synthase"/>
    <property type="match status" value="1"/>
</dbReference>
<dbReference type="GO" id="GO:0032259">
    <property type="term" value="P:methylation"/>
    <property type="evidence" value="ECO:0007669"/>
    <property type="project" value="UniProtKB-KW"/>
</dbReference>
<dbReference type="CDD" id="cd11642">
    <property type="entry name" value="SUMT"/>
    <property type="match status" value="1"/>
</dbReference>
<dbReference type="PANTHER" id="PTHR45790">
    <property type="entry name" value="SIROHEME SYNTHASE-RELATED"/>
    <property type="match status" value="1"/>
</dbReference>
<dbReference type="RefSeq" id="WP_066144994.1">
    <property type="nucleotide sequence ID" value="NZ_CBCSGM010000007.1"/>
</dbReference>
<evidence type="ECO:0000259" key="10">
    <source>
        <dbReference type="Pfam" id="PF00590"/>
    </source>
</evidence>
<dbReference type="AlphaFoldDB" id="A0A2X4VZX1"/>
<evidence type="ECO:0000256" key="3">
    <source>
        <dbReference type="ARBA" id="ARBA00018323"/>
    </source>
</evidence>
<evidence type="ECO:0000256" key="4">
    <source>
        <dbReference type="ARBA" id="ARBA00022603"/>
    </source>
</evidence>
<evidence type="ECO:0000256" key="8">
    <source>
        <dbReference type="ARBA" id="ARBA00079776"/>
    </source>
</evidence>
<dbReference type="InterPro" id="IPR050161">
    <property type="entry name" value="Siro_Cobalamin_biosynth"/>
</dbReference>
<gene>
    <name evidence="12" type="primary">cysG_1</name>
    <name evidence="12" type="ORF">NCTC4824_00847</name>
</gene>
<dbReference type="PROSITE" id="PS00840">
    <property type="entry name" value="SUMT_2"/>
    <property type="match status" value="1"/>
</dbReference>
<name>A0A2X4VZX1_LEDLE</name>
<dbReference type="EC" id="2.1.1.107" evidence="2"/>
<dbReference type="NCBIfam" id="TIGR01469">
    <property type="entry name" value="cobA_cysG_Cterm"/>
    <property type="match status" value="1"/>
</dbReference>
<dbReference type="Gene3D" id="3.30.950.10">
    <property type="entry name" value="Methyltransferase, Cobalt-precorrin-4 Transmethylase, Domain 2"/>
    <property type="match status" value="1"/>
</dbReference>
<dbReference type="Pfam" id="PF00590">
    <property type="entry name" value="TP_methylase"/>
    <property type="match status" value="1"/>
</dbReference>
<dbReference type="InterPro" id="IPR003754">
    <property type="entry name" value="4pyrrol_synth_uPrphyn_synth"/>
</dbReference>
<dbReference type="Pfam" id="PF02602">
    <property type="entry name" value="HEM4"/>
    <property type="match status" value="1"/>
</dbReference>
<sequence>MKNQKGFVSFVGAGPGDIGLITQKGMQCIERADVILYDRLVNPRLLRSAKATCEFVYCGKLPKNHIMRQEKINEMLVQLAEQGQYVVRLKGGDPSVFGRVGEEAEELGKHGILYDIVPGITSSIAAATYAGIPITHRDYSNSFTLRTGHYCANNERADSKGQQMGDTIAYYMGIKNLNINCKRLIEQGKPSKTKVAIIQWATLGKQKVVEGTLETIADIVNEENIENPAMMIVGDVVSLRESLAWFDKKRLNGKRVIIAKSTAGDFELESYFSAQGAEAYSFPILQKKERKFTENELTMIVNSKRLAFATPDSVVILLEQLMEAGYDIRDLPRNIACRSDKTKKVLAERGIIADKLKGSDESMVMIAPTNDKVIGLNVDLYFSHEILVDQRFNEINERMLKEDEWATVIFPNKAAVDSYVNELVNLNIEHMQNINFAYIGESVKEYANRFGFSTIDEEIQCQLDCNEWRRSQ</sequence>
<protein>
    <recommendedName>
        <fullName evidence="3">Uroporphyrinogen-III C-methyltransferase</fullName>
        <ecNumber evidence="2">2.1.1.107</ecNumber>
    </recommendedName>
    <alternativeName>
        <fullName evidence="8">Uroporphyrinogen III methylase</fullName>
    </alternativeName>
</protein>
<dbReference type="InterPro" id="IPR035996">
    <property type="entry name" value="4pyrrol_Methylase_sf"/>
</dbReference>
<dbReference type="PANTHER" id="PTHR45790:SF3">
    <property type="entry name" value="S-ADENOSYL-L-METHIONINE-DEPENDENT UROPORPHYRINOGEN III METHYLTRANSFERASE, CHLOROPLASTIC"/>
    <property type="match status" value="1"/>
</dbReference>
<dbReference type="InterPro" id="IPR006366">
    <property type="entry name" value="CobA/CysG_C"/>
</dbReference>
<feature type="domain" description="Tetrapyrrole methylase" evidence="10">
    <location>
        <begin position="8"/>
        <end position="216"/>
    </location>
</feature>
<keyword evidence="5 9" id="KW-0808">Transferase</keyword>
<dbReference type="FunFam" id="3.40.1010.10:FF:000001">
    <property type="entry name" value="Siroheme synthase"/>
    <property type="match status" value="1"/>
</dbReference>
<dbReference type="STRING" id="1348624.GCA_001591545_03411"/>
<dbReference type="InterPro" id="IPR014777">
    <property type="entry name" value="4pyrrole_Mease_sub1"/>
</dbReference>
<dbReference type="Proteomes" id="UP000249134">
    <property type="component" value="Chromosome 1"/>
</dbReference>
<dbReference type="EMBL" id="LS483476">
    <property type="protein sequence ID" value="SQI53368.1"/>
    <property type="molecule type" value="Genomic_DNA"/>
</dbReference>
<evidence type="ECO:0000313" key="12">
    <source>
        <dbReference type="EMBL" id="SQI53368.1"/>
    </source>
</evidence>